<dbReference type="CDD" id="cd06261">
    <property type="entry name" value="TM_PBP2"/>
    <property type="match status" value="1"/>
</dbReference>
<keyword evidence="6 9" id="KW-0812">Transmembrane</keyword>
<evidence type="ECO:0000256" key="7">
    <source>
        <dbReference type="ARBA" id="ARBA00022989"/>
    </source>
</evidence>
<evidence type="ECO:0000313" key="12">
    <source>
        <dbReference type="EMBL" id="CUH81595.1"/>
    </source>
</evidence>
<feature type="transmembrane region" description="Helical" evidence="9">
    <location>
        <begin position="167"/>
        <end position="190"/>
    </location>
</feature>
<dbReference type="EMBL" id="CYSD01000042">
    <property type="protein sequence ID" value="CUH81595.1"/>
    <property type="molecule type" value="Genomic_DNA"/>
</dbReference>
<dbReference type="PANTHER" id="PTHR43744">
    <property type="entry name" value="ABC TRANSPORTER PERMEASE PROTEIN MG189-RELATED-RELATED"/>
    <property type="match status" value="1"/>
</dbReference>
<sequence>MADHLILCCGVAFMCGPVAYLLWQLVAGLSIAQIGQTFLDLWRDGLGSVGISGAAMMANSLVLAFGVAVVKLCHALPAAYALVWFRLPAPGLIYGAILIAMFFPVETRVLPTFLVTAKLGLLNSYTGMILPVAASGLGVLVFTQFMKQLPPALIEAARLDGAGPLRILWDIVIPMSAPMAASLFTVLFVLGWNQYLWPLMVATTSVEHDTLVRGISYAGAGSRAGLALALLAMLPPVLVLICAQRWMLRGLTVGIH</sequence>
<dbReference type="Proteomes" id="UP000052022">
    <property type="component" value="Unassembled WGS sequence"/>
</dbReference>
<feature type="transmembrane region" description="Helical" evidence="9">
    <location>
        <begin position="5"/>
        <end position="26"/>
    </location>
</feature>
<evidence type="ECO:0000313" key="13">
    <source>
        <dbReference type="Proteomes" id="UP000052022"/>
    </source>
</evidence>
<evidence type="ECO:0000256" key="1">
    <source>
        <dbReference type="ARBA" id="ARBA00004651"/>
    </source>
</evidence>
<keyword evidence="7 9" id="KW-1133">Transmembrane helix</keyword>
<feature type="transmembrane region" description="Helical" evidence="9">
    <location>
        <begin position="82"/>
        <end position="105"/>
    </location>
</feature>
<evidence type="ECO:0000256" key="5">
    <source>
        <dbReference type="ARBA" id="ARBA00022475"/>
    </source>
</evidence>
<evidence type="ECO:0000256" key="6">
    <source>
        <dbReference type="ARBA" id="ARBA00022692"/>
    </source>
</evidence>
<dbReference type="GO" id="GO:0005886">
    <property type="term" value="C:plasma membrane"/>
    <property type="evidence" value="ECO:0007669"/>
    <property type="project" value="UniProtKB-SubCell"/>
</dbReference>
<evidence type="ECO:0000256" key="8">
    <source>
        <dbReference type="ARBA" id="ARBA00023136"/>
    </source>
</evidence>
<dbReference type="InterPro" id="IPR035906">
    <property type="entry name" value="MetI-like_sf"/>
</dbReference>
<evidence type="ECO:0000256" key="4">
    <source>
        <dbReference type="ARBA" id="ARBA00022448"/>
    </source>
</evidence>
<evidence type="ECO:0000256" key="3">
    <source>
        <dbReference type="ARBA" id="ARBA00020515"/>
    </source>
</evidence>
<dbReference type="STRING" id="928856.SAMN04488049_102339"/>
<organism evidence="12 13">
    <name type="scientific">Tritonibacter multivorans</name>
    <dbReference type="NCBI Taxonomy" id="928856"/>
    <lineage>
        <taxon>Bacteria</taxon>
        <taxon>Pseudomonadati</taxon>
        <taxon>Pseudomonadota</taxon>
        <taxon>Alphaproteobacteria</taxon>
        <taxon>Rhodobacterales</taxon>
        <taxon>Paracoccaceae</taxon>
        <taxon>Tritonibacter</taxon>
    </lineage>
</organism>
<feature type="transmembrane region" description="Helical" evidence="9">
    <location>
        <begin position="125"/>
        <end position="146"/>
    </location>
</feature>
<gene>
    <name evidence="12" type="primary">araQ_6</name>
    <name evidence="10" type="synonym">ugpE</name>
    <name evidence="12" type="ORF">TRM7557_03502</name>
</gene>
<reference evidence="12 13" key="1">
    <citation type="submission" date="2015-09" db="EMBL/GenBank/DDBJ databases">
        <authorList>
            <consortium name="Swine Surveillance"/>
        </authorList>
    </citation>
    <scope>NUCLEOTIDE SEQUENCE [LARGE SCALE GENOMIC DNA]</scope>
    <source>
        <strain evidence="12 13">CECT 7557</strain>
    </source>
</reference>
<dbReference type="PROSITE" id="PS50928">
    <property type="entry name" value="ABC_TM1"/>
    <property type="match status" value="1"/>
</dbReference>
<comment type="similarity">
    <text evidence="9">Belongs to the binding-protein-dependent transport system permease family.</text>
</comment>
<dbReference type="PANTHER" id="PTHR43744:SF8">
    <property type="entry name" value="SN-GLYCEROL-3-PHOSPHATE TRANSPORT SYSTEM PERMEASE PROTEIN UGPE"/>
    <property type="match status" value="1"/>
</dbReference>
<accession>A0A0P1GHX1</accession>
<dbReference type="Gene3D" id="1.10.3720.10">
    <property type="entry name" value="MetI-like"/>
    <property type="match status" value="1"/>
</dbReference>
<dbReference type="OrthoDB" id="9815445at2"/>
<evidence type="ECO:0000256" key="9">
    <source>
        <dbReference type="RuleBase" id="RU363032"/>
    </source>
</evidence>
<dbReference type="InterPro" id="IPR000515">
    <property type="entry name" value="MetI-like"/>
</dbReference>
<feature type="transmembrane region" description="Helical" evidence="9">
    <location>
        <begin position="224"/>
        <end position="243"/>
    </location>
</feature>
<keyword evidence="10" id="KW-0997">Cell inner membrane</keyword>
<dbReference type="Pfam" id="PF00528">
    <property type="entry name" value="BPD_transp_1"/>
    <property type="match status" value="1"/>
</dbReference>
<evidence type="ECO:0000256" key="2">
    <source>
        <dbReference type="ARBA" id="ARBA00011557"/>
    </source>
</evidence>
<keyword evidence="5 10" id="KW-1003">Cell membrane</keyword>
<comment type="function">
    <text evidence="10">Part of the ABC transporter complex UgpBAEC involved in sn-glycerol-3-phosphate (G3P) import. Probably responsible for the translocation of the substrate across the membrane.</text>
</comment>
<feature type="transmembrane region" description="Helical" evidence="9">
    <location>
        <begin position="46"/>
        <end position="70"/>
    </location>
</feature>
<keyword evidence="4 9" id="KW-0813">Transport</keyword>
<keyword evidence="8 9" id="KW-0472">Membrane</keyword>
<dbReference type="AlphaFoldDB" id="A0A0P1GHX1"/>
<comment type="subunit">
    <text evidence="2 10">The complex is composed of two ATP-binding proteins (UgpC), two transmembrane proteins (UgpA and UgpE) and a solute-binding protein (UgpB).</text>
</comment>
<evidence type="ECO:0000259" key="11">
    <source>
        <dbReference type="PROSITE" id="PS50928"/>
    </source>
</evidence>
<name>A0A0P1GHX1_9RHOB</name>
<feature type="domain" description="ABC transmembrane type-1" evidence="11">
    <location>
        <begin position="57"/>
        <end position="243"/>
    </location>
</feature>
<evidence type="ECO:0000256" key="10">
    <source>
        <dbReference type="RuleBase" id="RU363056"/>
    </source>
</evidence>
<dbReference type="GO" id="GO:0055085">
    <property type="term" value="P:transmembrane transport"/>
    <property type="evidence" value="ECO:0007669"/>
    <property type="project" value="InterPro"/>
</dbReference>
<proteinExistence type="inferred from homology"/>
<comment type="subcellular location">
    <subcellularLocation>
        <location evidence="10">Cell inner membrane</location>
        <topology evidence="10">Multi-pass membrane protein</topology>
    </subcellularLocation>
    <subcellularLocation>
        <location evidence="1 9">Cell membrane</location>
        <topology evidence="1 9">Multi-pass membrane protein</topology>
    </subcellularLocation>
</comment>
<keyword evidence="13" id="KW-1185">Reference proteome</keyword>
<dbReference type="SUPFAM" id="SSF161098">
    <property type="entry name" value="MetI-like"/>
    <property type="match status" value="1"/>
</dbReference>
<protein>
    <recommendedName>
        <fullName evidence="3 10">sn-glycerol-3-phosphate transport system permease protein UgpE</fullName>
    </recommendedName>
</protein>